<dbReference type="InterPro" id="IPR004843">
    <property type="entry name" value="Calcineurin-like_PHP"/>
</dbReference>
<sequence length="724" mass="78489">MMNKKLLAATIASSAIVAPYVLSTDTVQAAALDMTIFHTNDTHAHVETAGQRAALVKQLRAAHPNNLLLDAGDVFSGTLYFNEWKGKADLEIMNYLKYDAMTFGNHEFDLGLSPEGHAALATFVKEAKFPFVSANVDFSKDPLFNGLQHDAVTADAKPGQIYNGMIKEVNGEKVGIFGLTTEETTAIASPEKVAFKGYIESAKKSVADLEAQGVDKIIALTHIGFDDSLQWDNDQELAKQVAGIDVIVGGHTHTELKEPVKVINEQSNEPVIIVQANQYNKYVGQLNITFSDNGVVEDYKGQLNLVGEKDKDGKYLLPSDAEADKILAKYAEKVNATMNASTGADAKVFLSGLRGLGGVRAGETNLGNIITDGMLDKAKTIDKDVTIAFQNGGGIRTSINKGDVTFGEVLNVLPFGNPLAIIELTGQELYDTFEHAVKEYPKESGGFLHVAGMKVIFDPSKEPGKRIVSLKVGDQDIDRTASYKAATNVFTARGGDGFEALGKAYEEGRASEPGFSDWENFATRLGEIGDVTQQIEGRIVTTTTYKDVDVNHWAYPFIANLQTQGILKPLPKFNGNNGLTRAQVAEMLTRALKLEAKGDAPFKDIAGADATTKQAIAAAYEAGIVKGVDGKFNPNKKITRAQMALMFERAYKTVNATYTSPTATFKDTTKLNDETRKAIGFLEDNAIANGDAGNYNPAKNVTRNQAAKLFFNLLYTVEQFKQKK</sequence>
<evidence type="ECO:0000256" key="1">
    <source>
        <dbReference type="ARBA" id="ARBA00022729"/>
    </source>
</evidence>
<dbReference type="Pfam" id="PF02872">
    <property type="entry name" value="5_nucleotid_C"/>
    <property type="match status" value="1"/>
</dbReference>
<dbReference type="InterPro" id="IPR001119">
    <property type="entry name" value="SLH_dom"/>
</dbReference>
<feature type="domain" description="SLH" evidence="3">
    <location>
        <begin position="541"/>
        <end position="602"/>
    </location>
</feature>
<dbReference type="EMBL" id="LN483075">
    <property type="protein sequence ID" value="CEA04086.1"/>
    <property type="molecule type" value="Genomic_DNA"/>
</dbReference>
<feature type="chain" id="PRO_5005105657" evidence="2">
    <location>
        <begin position="30"/>
        <end position="724"/>
    </location>
</feature>
<keyword evidence="2" id="KW-0547">Nucleotide-binding</keyword>
<accession>A0A078MHC7</accession>
<protein>
    <submittedName>
        <fullName evidence="4">Trifunctional nucleotide phosphoesterase protein YfkN</fullName>
    </submittedName>
</protein>
<dbReference type="InterPro" id="IPR008334">
    <property type="entry name" value="5'-Nucleotdase_C"/>
</dbReference>
<evidence type="ECO:0000256" key="2">
    <source>
        <dbReference type="RuleBase" id="RU362119"/>
    </source>
</evidence>
<proteinExistence type="inferred from homology"/>
<keyword evidence="2" id="KW-0378">Hydrolase</keyword>
<keyword evidence="1 2" id="KW-0732">Signal</keyword>
<feature type="domain" description="SLH" evidence="3">
    <location>
        <begin position="662"/>
        <end position="724"/>
    </location>
</feature>
<dbReference type="Pfam" id="PF00395">
    <property type="entry name" value="SLH"/>
    <property type="match status" value="3"/>
</dbReference>
<evidence type="ECO:0000313" key="4">
    <source>
        <dbReference type="EMBL" id="CEA04086.1"/>
    </source>
</evidence>
<dbReference type="GO" id="GO:0009166">
    <property type="term" value="P:nucleotide catabolic process"/>
    <property type="evidence" value="ECO:0007669"/>
    <property type="project" value="InterPro"/>
</dbReference>
<dbReference type="Gene3D" id="3.90.780.10">
    <property type="entry name" value="5'-Nucleotidase, C-terminal domain"/>
    <property type="match status" value="1"/>
</dbReference>
<dbReference type="InterPro" id="IPR036907">
    <property type="entry name" value="5'-Nucleotdase_C_sf"/>
</dbReference>
<dbReference type="SUPFAM" id="SSF55816">
    <property type="entry name" value="5'-nucleotidase (syn. UDP-sugar hydrolase), C-terminal domain"/>
    <property type="match status" value="1"/>
</dbReference>
<dbReference type="Gene3D" id="3.60.21.10">
    <property type="match status" value="1"/>
</dbReference>
<dbReference type="PRINTS" id="PR01607">
    <property type="entry name" value="APYRASEFAMLY"/>
</dbReference>
<dbReference type="PATRIC" id="fig|1461583.4.peg.1738"/>
<dbReference type="Pfam" id="PF00149">
    <property type="entry name" value="Metallophos"/>
    <property type="match status" value="1"/>
</dbReference>
<name>A0A078MHC7_9BACL</name>
<dbReference type="PANTHER" id="PTHR11575">
    <property type="entry name" value="5'-NUCLEOTIDASE-RELATED"/>
    <property type="match status" value="1"/>
</dbReference>
<dbReference type="InterPro" id="IPR029052">
    <property type="entry name" value="Metallo-depent_PP-like"/>
</dbReference>
<dbReference type="HOGENOM" id="CLU_005854_7_3_9"/>
<evidence type="ECO:0000259" key="3">
    <source>
        <dbReference type="PROSITE" id="PS51272"/>
    </source>
</evidence>
<organism evidence="4">
    <name type="scientific">Metalysinibacillus saudimassiliensis</name>
    <dbReference type="NCBI Taxonomy" id="1461583"/>
    <lineage>
        <taxon>Bacteria</taxon>
        <taxon>Bacillati</taxon>
        <taxon>Bacillota</taxon>
        <taxon>Bacilli</taxon>
        <taxon>Bacillales</taxon>
        <taxon>Caryophanaceae</taxon>
        <taxon>Metalysinibacillus</taxon>
    </lineage>
</organism>
<feature type="domain" description="SLH" evidence="3">
    <location>
        <begin position="603"/>
        <end position="661"/>
    </location>
</feature>
<feature type="signal peptide" evidence="2">
    <location>
        <begin position="1"/>
        <end position="29"/>
    </location>
</feature>
<reference evidence="4" key="1">
    <citation type="submission" date="2014-07" db="EMBL/GenBank/DDBJ databases">
        <authorList>
            <person name="Urmite Genomes Urmite Genomes"/>
        </authorList>
    </citation>
    <scope>NUCLEOTIDE SEQUENCE</scope>
    <source>
        <strain evidence="4">13S34_air</strain>
    </source>
</reference>
<dbReference type="AlphaFoldDB" id="A0A078MHC7"/>
<dbReference type="GO" id="GO:0016787">
    <property type="term" value="F:hydrolase activity"/>
    <property type="evidence" value="ECO:0007669"/>
    <property type="project" value="UniProtKB-KW"/>
</dbReference>
<dbReference type="PANTHER" id="PTHR11575:SF24">
    <property type="entry name" value="5'-NUCLEOTIDASE"/>
    <property type="match status" value="1"/>
</dbReference>
<dbReference type="SUPFAM" id="SSF56300">
    <property type="entry name" value="Metallo-dependent phosphatases"/>
    <property type="match status" value="1"/>
</dbReference>
<dbReference type="InterPro" id="IPR006179">
    <property type="entry name" value="5_nucleotidase/apyrase"/>
</dbReference>
<dbReference type="PROSITE" id="PS51272">
    <property type="entry name" value="SLH"/>
    <property type="match status" value="3"/>
</dbReference>
<gene>
    <name evidence="4" type="primary">yfkN_1</name>
    <name evidence="4" type="ORF">BN1050_01813</name>
</gene>
<comment type="similarity">
    <text evidence="2">Belongs to the 5'-nucleotidase family.</text>
</comment>
<dbReference type="GO" id="GO:0000166">
    <property type="term" value="F:nucleotide binding"/>
    <property type="evidence" value="ECO:0007669"/>
    <property type="project" value="UniProtKB-KW"/>
</dbReference>